<keyword evidence="4" id="KW-1185">Reference proteome</keyword>
<dbReference type="SUPFAM" id="SSF81296">
    <property type="entry name" value="E set domains"/>
    <property type="match status" value="1"/>
</dbReference>
<feature type="domain" description="MD-2-related lipid-recognition" evidence="2">
    <location>
        <begin position="59"/>
        <end position="142"/>
    </location>
</feature>
<evidence type="ECO:0000259" key="2">
    <source>
        <dbReference type="Pfam" id="PF02221"/>
    </source>
</evidence>
<proteinExistence type="predicted"/>
<dbReference type="InterPro" id="IPR014756">
    <property type="entry name" value="Ig_E-set"/>
</dbReference>
<protein>
    <recommendedName>
        <fullName evidence="1">Phosphatidylglycerol/phosphatidylinositol transfer protein</fullName>
    </recommendedName>
</protein>
<dbReference type="InterPro" id="IPR003172">
    <property type="entry name" value="ML_dom"/>
</dbReference>
<accession>A0ABR3X8Z6</accession>
<organism evidence="3 4">
    <name type="scientific">Diaporthe australafricana</name>
    <dbReference type="NCBI Taxonomy" id="127596"/>
    <lineage>
        <taxon>Eukaryota</taxon>
        <taxon>Fungi</taxon>
        <taxon>Dikarya</taxon>
        <taxon>Ascomycota</taxon>
        <taxon>Pezizomycotina</taxon>
        <taxon>Sordariomycetes</taxon>
        <taxon>Sordariomycetidae</taxon>
        <taxon>Diaporthales</taxon>
        <taxon>Diaporthaceae</taxon>
        <taxon>Diaporthe</taxon>
    </lineage>
</organism>
<dbReference type="Proteomes" id="UP001583177">
    <property type="component" value="Unassembled WGS sequence"/>
</dbReference>
<reference evidence="3 4" key="1">
    <citation type="journal article" date="2024" name="IMA Fungus">
        <title>IMA Genome - F19 : A genome assembly and annotation guide to empower mycologists, including annotated draft genome sequences of Ceratocystis pirilliformis, Diaporthe australafricana, Fusarium ophioides, Paecilomyces lecythidis, and Sporothrix stenoceras.</title>
        <authorList>
            <person name="Aylward J."/>
            <person name="Wilson A.M."/>
            <person name="Visagie C.M."/>
            <person name="Spraker J."/>
            <person name="Barnes I."/>
            <person name="Buitendag C."/>
            <person name="Ceriani C."/>
            <person name="Del Mar Angel L."/>
            <person name="du Plessis D."/>
            <person name="Fuchs T."/>
            <person name="Gasser K."/>
            <person name="Kramer D."/>
            <person name="Li W."/>
            <person name="Munsamy K."/>
            <person name="Piso A."/>
            <person name="Price J.L."/>
            <person name="Sonnekus B."/>
            <person name="Thomas C."/>
            <person name="van der Nest A."/>
            <person name="van Dijk A."/>
            <person name="van Heerden A."/>
            <person name="van Vuuren N."/>
            <person name="Yilmaz N."/>
            <person name="Duong T.A."/>
            <person name="van der Merwe N.A."/>
            <person name="Wingfield M.J."/>
            <person name="Wingfield B.D."/>
        </authorList>
    </citation>
    <scope>NUCLEOTIDE SEQUENCE [LARGE SCALE GENOMIC DNA]</scope>
    <source>
        <strain evidence="3 4">CMW 18300</strain>
    </source>
</reference>
<evidence type="ECO:0000256" key="1">
    <source>
        <dbReference type="ARBA" id="ARBA00016056"/>
    </source>
</evidence>
<gene>
    <name evidence="3" type="primary">NPC2_1</name>
    <name evidence="3" type="ORF">Daus18300_004404</name>
</gene>
<name>A0ABR3X8Z6_9PEZI</name>
<sequence length="147" mass="15200">MKPSTFITVVSGAIASSRTAGLPAASDDIQDATIANGGPPPTGAKIPGSNSFSLCRGDRGQDLDLTVFADVALNGAIVTGTSVEVKVKFIGSVVYHHRFDVCRELSKVGTNCPLPPGPFYVNETFPVSKKIPHGTFSVNANAWAPGG</sequence>
<dbReference type="Pfam" id="PF02221">
    <property type="entry name" value="E1_DerP2_DerF2"/>
    <property type="match status" value="1"/>
</dbReference>
<comment type="caution">
    <text evidence="3">The sequence shown here is derived from an EMBL/GenBank/DDBJ whole genome shotgun (WGS) entry which is preliminary data.</text>
</comment>
<dbReference type="EMBL" id="JAWRVE010000029">
    <property type="protein sequence ID" value="KAL1872433.1"/>
    <property type="molecule type" value="Genomic_DNA"/>
</dbReference>
<evidence type="ECO:0000313" key="3">
    <source>
        <dbReference type="EMBL" id="KAL1872433.1"/>
    </source>
</evidence>
<evidence type="ECO:0000313" key="4">
    <source>
        <dbReference type="Proteomes" id="UP001583177"/>
    </source>
</evidence>